<evidence type="ECO:0000256" key="1">
    <source>
        <dbReference type="ARBA" id="ARBA00004571"/>
    </source>
</evidence>
<accession>A0A521FPI6</accession>
<dbReference type="RefSeq" id="WP_142530942.1">
    <property type="nucleotide sequence ID" value="NZ_CBCSJO010000014.1"/>
</dbReference>
<evidence type="ECO:0000256" key="5">
    <source>
        <dbReference type="ARBA" id="ARBA00023136"/>
    </source>
</evidence>
<evidence type="ECO:0000313" key="10">
    <source>
        <dbReference type="EMBL" id="SMO98088.1"/>
    </source>
</evidence>
<dbReference type="Pfam" id="PF13715">
    <property type="entry name" value="CarbopepD_reg_2"/>
    <property type="match status" value="1"/>
</dbReference>
<dbReference type="SUPFAM" id="SSF49464">
    <property type="entry name" value="Carboxypeptidase regulatory domain-like"/>
    <property type="match status" value="1"/>
</dbReference>
<keyword evidence="5 7" id="KW-0472">Membrane</keyword>
<dbReference type="AlphaFoldDB" id="A0A521FPI6"/>
<dbReference type="OrthoDB" id="9768177at2"/>
<keyword evidence="4 7" id="KW-0812">Transmembrane</keyword>
<dbReference type="NCBIfam" id="TIGR04057">
    <property type="entry name" value="SusC_RagA_signa"/>
    <property type="match status" value="1"/>
</dbReference>
<dbReference type="EMBL" id="FXTN01000015">
    <property type="protein sequence ID" value="SMO98088.1"/>
    <property type="molecule type" value="Genomic_DNA"/>
</dbReference>
<feature type="chain" id="PRO_5022187237" evidence="8">
    <location>
        <begin position="22"/>
        <end position="1075"/>
    </location>
</feature>
<sequence>MKKITIYIVMATLCLFLKVKAQVSTIAIKGRITDENGLPISNATIKVKDSKSLTISNTEGLFNLSNVQLGSTLVISSIGYKSNEIHITKSAEYLVIRMPTEDNGLNEVQVVSTGYQNIPNERTTGSFAQPIKEAFDSRVSTDILSRLNGITSGLVFNANTGNTINGQLDINIRGRSTIRANDQPLVVVDNFPYSGDLSNINPNDVASITVLKDAAASSVWGVKAGNGVIVITTKKGKINQGLKISFNSNLTIINKPNLYYNPNFLISPDYIEIEKFLFDKGKYTSALSDVINHPAISPAIEIMANINKLSLSDSLSAMNRLRKIDVRKQNEEYFYRRGFTQQYAINLSGGTEKASYYISSGVDKTQQNLKANDNQRFTLNTLSTFKPLENLEFTAGIYYTKTLSNTDNTLNTIVNQTASYYPYIQYADSNNNHLAITRNYSNTFISSAPSKGFLDWNYVPLNELGLTQNSNNSNDTRIVTGLKYDIIKGLNLDLKYQYQKSFSERNTYQNKDTYYARNLINQFSILSNDQVIDYNVPVGGILNYQNGSINSQNFRAQLSFAKSIGDHDFSILTGYELSQSTTDIKGGAMYGYDNELAIYNPVNYNIYYDTNPSGGSNIPDGVFIGGTLERLRSTYAIGSYTYKQKYTLTGSTRVDGSNYFGVQTNKKSVPLWSLGSKWDVSDEDFYNIKWLPQLSLSMSYGFNGNLDRSTTGITTFYRLSNARFTKINYADVGNIGNPELKWEKIKQTKLGLTFASNDNRLTGSFEYFFKKGVDLIGSTLLAPNTGVISFNGNFAEIAGKGYDLTLNSRNFRGKFAWQTSLLISQATDKVTKYDIKATNGQLVSSDGLNGRSIVPIVGKPVYSVLSLPWGGLDPENGDPIGFINGSKSKDYAALNATRLEDLKYNGSARPTVFGGISNTFSYEDLSLTVNVSFKFNYYFRMPSLSYTNLFGNSIQGNSDYARRWKNQGDELETHVPSAVYPANAGRDRFYASSSILVEKGDNIRLQDIGLNYTFRKSKWTFIPINDIQLYAYINNIGVLWKATNSDVDPDFIPGSSTTSIYPTPRSFSVGLKTNF</sequence>
<evidence type="ECO:0000313" key="11">
    <source>
        <dbReference type="Proteomes" id="UP000320300"/>
    </source>
</evidence>
<dbReference type="GO" id="GO:0009279">
    <property type="term" value="C:cell outer membrane"/>
    <property type="evidence" value="ECO:0007669"/>
    <property type="project" value="UniProtKB-SubCell"/>
</dbReference>
<dbReference type="InterPro" id="IPR039426">
    <property type="entry name" value="TonB-dep_rcpt-like"/>
</dbReference>
<dbReference type="Gene3D" id="2.60.40.1120">
    <property type="entry name" value="Carboxypeptidase-like, regulatory domain"/>
    <property type="match status" value="1"/>
</dbReference>
<evidence type="ECO:0000256" key="8">
    <source>
        <dbReference type="SAM" id="SignalP"/>
    </source>
</evidence>
<gene>
    <name evidence="10" type="ORF">SAMN06265348_115136</name>
</gene>
<name>A0A521FPI6_9SPHI</name>
<organism evidence="10 11">
    <name type="scientific">Pedobacter westerhofensis</name>
    <dbReference type="NCBI Taxonomy" id="425512"/>
    <lineage>
        <taxon>Bacteria</taxon>
        <taxon>Pseudomonadati</taxon>
        <taxon>Bacteroidota</taxon>
        <taxon>Sphingobacteriia</taxon>
        <taxon>Sphingobacteriales</taxon>
        <taxon>Sphingobacteriaceae</taxon>
        <taxon>Pedobacter</taxon>
    </lineage>
</organism>
<dbReference type="Pfam" id="PF07715">
    <property type="entry name" value="Plug"/>
    <property type="match status" value="1"/>
</dbReference>
<keyword evidence="11" id="KW-1185">Reference proteome</keyword>
<evidence type="ECO:0000256" key="6">
    <source>
        <dbReference type="ARBA" id="ARBA00023237"/>
    </source>
</evidence>
<dbReference type="InterPro" id="IPR012910">
    <property type="entry name" value="Plug_dom"/>
</dbReference>
<dbReference type="InterPro" id="IPR023997">
    <property type="entry name" value="TonB-dep_OMP_SusC/RagA_CS"/>
</dbReference>
<dbReference type="Gene3D" id="2.170.130.10">
    <property type="entry name" value="TonB-dependent receptor, plug domain"/>
    <property type="match status" value="1"/>
</dbReference>
<dbReference type="NCBIfam" id="TIGR04056">
    <property type="entry name" value="OMP_RagA_SusC"/>
    <property type="match status" value="1"/>
</dbReference>
<feature type="signal peptide" evidence="8">
    <location>
        <begin position="1"/>
        <end position="21"/>
    </location>
</feature>
<keyword evidence="3 7" id="KW-1134">Transmembrane beta strand</keyword>
<comment type="similarity">
    <text evidence="7">Belongs to the TonB-dependent receptor family.</text>
</comment>
<evidence type="ECO:0000256" key="4">
    <source>
        <dbReference type="ARBA" id="ARBA00022692"/>
    </source>
</evidence>
<keyword evidence="2 7" id="KW-0813">Transport</keyword>
<evidence type="ECO:0000256" key="2">
    <source>
        <dbReference type="ARBA" id="ARBA00022448"/>
    </source>
</evidence>
<dbReference type="SUPFAM" id="SSF56935">
    <property type="entry name" value="Porins"/>
    <property type="match status" value="1"/>
</dbReference>
<proteinExistence type="inferred from homology"/>
<dbReference type="Proteomes" id="UP000320300">
    <property type="component" value="Unassembled WGS sequence"/>
</dbReference>
<dbReference type="InterPro" id="IPR037066">
    <property type="entry name" value="Plug_dom_sf"/>
</dbReference>
<dbReference type="InterPro" id="IPR008969">
    <property type="entry name" value="CarboxyPept-like_regulatory"/>
</dbReference>
<keyword evidence="6 7" id="KW-0998">Cell outer membrane</keyword>
<dbReference type="Gene3D" id="2.40.170.20">
    <property type="entry name" value="TonB-dependent receptor, beta-barrel domain"/>
    <property type="match status" value="1"/>
</dbReference>
<evidence type="ECO:0000256" key="3">
    <source>
        <dbReference type="ARBA" id="ARBA00022452"/>
    </source>
</evidence>
<dbReference type="PROSITE" id="PS52016">
    <property type="entry name" value="TONB_DEPENDENT_REC_3"/>
    <property type="match status" value="1"/>
</dbReference>
<evidence type="ECO:0000256" key="7">
    <source>
        <dbReference type="PROSITE-ProRule" id="PRU01360"/>
    </source>
</evidence>
<evidence type="ECO:0000259" key="9">
    <source>
        <dbReference type="Pfam" id="PF07715"/>
    </source>
</evidence>
<feature type="domain" description="TonB-dependent receptor plug" evidence="9">
    <location>
        <begin position="140"/>
        <end position="228"/>
    </location>
</feature>
<dbReference type="InterPro" id="IPR023996">
    <property type="entry name" value="TonB-dep_OMP_SusC/RagA"/>
</dbReference>
<keyword evidence="8" id="KW-0732">Signal</keyword>
<protein>
    <submittedName>
        <fullName evidence="10">TonB-linked outer membrane protein, SusC/RagA family</fullName>
    </submittedName>
</protein>
<dbReference type="InterPro" id="IPR036942">
    <property type="entry name" value="Beta-barrel_TonB_sf"/>
</dbReference>
<reference evidence="10 11" key="1">
    <citation type="submission" date="2017-05" db="EMBL/GenBank/DDBJ databases">
        <authorList>
            <person name="Varghese N."/>
            <person name="Submissions S."/>
        </authorList>
    </citation>
    <scope>NUCLEOTIDE SEQUENCE [LARGE SCALE GENOMIC DNA]</scope>
    <source>
        <strain evidence="10 11">DSM 19036</strain>
    </source>
</reference>
<comment type="subcellular location">
    <subcellularLocation>
        <location evidence="1 7">Cell outer membrane</location>
        <topology evidence="1 7">Multi-pass membrane protein</topology>
    </subcellularLocation>
</comment>